<dbReference type="Proteomes" id="UP001497392">
    <property type="component" value="Unassembled WGS sequence"/>
</dbReference>
<evidence type="ECO:0000256" key="4">
    <source>
        <dbReference type="ARBA" id="ARBA00040028"/>
    </source>
</evidence>
<evidence type="ECO:0000256" key="2">
    <source>
        <dbReference type="ARBA" id="ARBA00022980"/>
    </source>
</evidence>
<name>A0ABP1G7H2_9CHLO</name>
<dbReference type="CDD" id="cd00427">
    <property type="entry name" value="Ribosomal_L29_HIP"/>
    <property type="match status" value="1"/>
</dbReference>
<comment type="caution">
    <text evidence="6">The sequence shown here is derived from an EMBL/GenBank/DDBJ whole genome shotgun (WGS) entry which is preliminary data.</text>
</comment>
<evidence type="ECO:0000256" key="3">
    <source>
        <dbReference type="ARBA" id="ARBA00023274"/>
    </source>
</evidence>
<evidence type="ECO:0000313" key="7">
    <source>
        <dbReference type="Proteomes" id="UP001497392"/>
    </source>
</evidence>
<protein>
    <recommendedName>
        <fullName evidence="4">Large ribosomal subunit protein uL29c</fullName>
    </recommendedName>
    <alternativeName>
        <fullName evidence="5">50S ribosomal protein L29, chloroplastic</fullName>
    </alternativeName>
</protein>
<dbReference type="InterPro" id="IPR036049">
    <property type="entry name" value="Ribosomal_uL29_sf"/>
</dbReference>
<dbReference type="SUPFAM" id="SSF46561">
    <property type="entry name" value="Ribosomal protein L29 (L29p)"/>
    <property type="match status" value="1"/>
</dbReference>
<organism evidence="6 7">
    <name type="scientific">Coccomyxa viridis</name>
    <dbReference type="NCBI Taxonomy" id="1274662"/>
    <lineage>
        <taxon>Eukaryota</taxon>
        <taxon>Viridiplantae</taxon>
        <taxon>Chlorophyta</taxon>
        <taxon>core chlorophytes</taxon>
        <taxon>Trebouxiophyceae</taxon>
        <taxon>Trebouxiophyceae incertae sedis</taxon>
        <taxon>Coccomyxaceae</taxon>
        <taxon>Coccomyxa</taxon>
    </lineage>
</organism>
<dbReference type="Gene3D" id="1.10.287.310">
    <property type="match status" value="1"/>
</dbReference>
<sequence>MSLAGSLANLHGCHTRSTCFQPLFRPRVAPRPVYRSATPIVAAAEASEKRQATKASDFKGMSQEQIDEEVQKAKRALFDLRIAQRTKQPFKPSDFVYHRLKIAQLLTVRRQQEIENGITTKRESRSIERNKLVAAGFGNLIH</sequence>
<dbReference type="InterPro" id="IPR050063">
    <property type="entry name" value="Ribosomal_protein_uL29"/>
</dbReference>
<dbReference type="PANTHER" id="PTHR10916">
    <property type="entry name" value="60S RIBOSOMAL PROTEIN L35/50S RIBOSOMAL PROTEIN L29"/>
    <property type="match status" value="1"/>
</dbReference>
<comment type="similarity">
    <text evidence="1">Belongs to the universal ribosomal protein uL29 family.</text>
</comment>
<dbReference type="InterPro" id="IPR001854">
    <property type="entry name" value="Ribosomal_uL29"/>
</dbReference>
<keyword evidence="2" id="KW-0689">Ribosomal protein</keyword>
<proteinExistence type="inferred from homology"/>
<dbReference type="NCBIfam" id="TIGR00012">
    <property type="entry name" value="L29"/>
    <property type="match status" value="1"/>
</dbReference>
<evidence type="ECO:0000256" key="5">
    <source>
        <dbReference type="ARBA" id="ARBA00042960"/>
    </source>
</evidence>
<reference evidence="6 7" key="1">
    <citation type="submission" date="2024-06" db="EMBL/GenBank/DDBJ databases">
        <authorList>
            <person name="Kraege A."/>
            <person name="Thomma B."/>
        </authorList>
    </citation>
    <scope>NUCLEOTIDE SEQUENCE [LARGE SCALE GENOMIC DNA]</scope>
</reference>
<dbReference type="PANTHER" id="PTHR10916:SF0">
    <property type="entry name" value="LARGE RIBOSOMAL SUBUNIT PROTEIN UL29C"/>
    <property type="match status" value="1"/>
</dbReference>
<keyword evidence="7" id="KW-1185">Reference proteome</keyword>
<gene>
    <name evidence="6" type="primary">g10260</name>
    <name evidence="6" type="ORF">VP750_LOCUS9226</name>
</gene>
<dbReference type="Pfam" id="PF00831">
    <property type="entry name" value="Ribosomal_L29"/>
    <property type="match status" value="1"/>
</dbReference>
<evidence type="ECO:0000256" key="1">
    <source>
        <dbReference type="ARBA" id="ARBA00009254"/>
    </source>
</evidence>
<dbReference type="EMBL" id="CAXHTA020000017">
    <property type="protein sequence ID" value="CAL5227320.1"/>
    <property type="molecule type" value="Genomic_DNA"/>
</dbReference>
<evidence type="ECO:0000313" key="6">
    <source>
        <dbReference type="EMBL" id="CAL5227320.1"/>
    </source>
</evidence>
<accession>A0ABP1G7H2</accession>
<keyword evidence="3" id="KW-0687">Ribonucleoprotein</keyword>
<dbReference type="HAMAP" id="MF_00374">
    <property type="entry name" value="Ribosomal_uL29"/>
    <property type="match status" value="1"/>
</dbReference>